<gene>
    <name evidence="15" type="ORF">F0185_07690</name>
</gene>
<keyword evidence="4 10" id="KW-1134">Transmembrane beta strand</keyword>
<dbReference type="InterPro" id="IPR039426">
    <property type="entry name" value="TonB-dep_rcpt-like"/>
</dbReference>
<feature type="chain" id="PRO_5046835755" evidence="12">
    <location>
        <begin position="25"/>
        <end position="714"/>
    </location>
</feature>
<keyword evidence="3 10" id="KW-0813">Transport</keyword>
<evidence type="ECO:0000256" key="3">
    <source>
        <dbReference type="ARBA" id="ARBA00022448"/>
    </source>
</evidence>
<keyword evidence="6 11" id="KW-0798">TonB box</keyword>
<keyword evidence="5 10" id="KW-0812">Transmembrane</keyword>
<dbReference type="EMBL" id="VUYU01000004">
    <property type="protein sequence ID" value="NHZ33473.1"/>
    <property type="molecule type" value="Genomic_DNA"/>
</dbReference>
<evidence type="ECO:0000259" key="13">
    <source>
        <dbReference type="Pfam" id="PF00593"/>
    </source>
</evidence>
<dbReference type="PROSITE" id="PS52016">
    <property type="entry name" value="TONB_DEPENDENT_REC_3"/>
    <property type="match status" value="1"/>
</dbReference>
<keyword evidence="16" id="KW-1185">Reference proteome</keyword>
<evidence type="ECO:0000256" key="1">
    <source>
        <dbReference type="ARBA" id="ARBA00004571"/>
    </source>
</evidence>
<evidence type="ECO:0000256" key="8">
    <source>
        <dbReference type="ARBA" id="ARBA00023170"/>
    </source>
</evidence>
<reference evidence="15 16" key="1">
    <citation type="submission" date="2019-09" db="EMBL/GenBank/DDBJ databases">
        <title>Taxonomy of Antarctic Massilia spp.: description of Massilia rubra sp. nov., Massilia aquatica sp. nov., Massilia mucilaginosa sp. nov., Massilia frigida sp. nov. isolated from streams, lakes and regoliths.</title>
        <authorList>
            <person name="Holochova P."/>
            <person name="Sedlacek I."/>
            <person name="Kralova S."/>
            <person name="Maslanova I."/>
            <person name="Busse H.-J."/>
            <person name="Stankova E."/>
            <person name="Vrbovska V."/>
            <person name="Kovarovic V."/>
            <person name="Bartak M."/>
            <person name="Svec P."/>
            <person name="Pantucek R."/>
        </authorList>
    </citation>
    <scope>NUCLEOTIDE SEQUENCE [LARGE SCALE GENOMIC DNA]</scope>
    <source>
        <strain evidence="15 16">CCM 8692</strain>
    </source>
</reference>
<dbReference type="Gene3D" id="2.40.170.20">
    <property type="entry name" value="TonB-dependent receptor, beta-barrel domain"/>
    <property type="match status" value="1"/>
</dbReference>
<dbReference type="InterPro" id="IPR037066">
    <property type="entry name" value="Plug_dom_sf"/>
</dbReference>
<dbReference type="InterPro" id="IPR036942">
    <property type="entry name" value="Beta-barrel_TonB_sf"/>
</dbReference>
<dbReference type="Pfam" id="PF00593">
    <property type="entry name" value="TonB_dep_Rec_b-barrel"/>
    <property type="match status" value="1"/>
</dbReference>
<comment type="subcellular location">
    <subcellularLocation>
        <location evidence="1 10">Cell outer membrane</location>
        <topology evidence="1 10">Multi-pass membrane protein</topology>
    </subcellularLocation>
</comment>
<evidence type="ECO:0000313" key="15">
    <source>
        <dbReference type="EMBL" id="NHZ33473.1"/>
    </source>
</evidence>
<dbReference type="RefSeq" id="WP_167223155.1">
    <property type="nucleotide sequence ID" value="NZ_VUYU01000004.1"/>
</dbReference>
<feature type="domain" description="TonB-dependent receptor plug" evidence="14">
    <location>
        <begin position="76"/>
        <end position="168"/>
    </location>
</feature>
<evidence type="ECO:0000256" key="7">
    <source>
        <dbReference type="ARBA" id="ARBA00023136"/>
    </source>
</evidence>
<keyword evidence="7 10" id="KW-0472">Membrane</keyword>
<dbReference type="Pfam" id="PF07715">
    <property type="entry name" value="Plug"/>
    <property type="match status" value="1"/>
</dbReference>
<evidence type="ECO:0000256" key="2">
    <source>
        <dbReference type="ARBA" id="ARBA00009810"/>
    </source>
</evidence>
<evidence type="ECO:0000256" key="10">
    <source>
        <dbReference type="PROSITE-ProRule" id="PRU01360"/>
    </source>
</evidence>
<feature type="domain" description="TonB-dependent receptor-like beta-barrel" evidence="13">
    <location>
        <begin position="275"/>
        <end position="683"/>
    </location>
</feature>
<dbReference type="Proteomes" id="UP000785613">
    <property type="component" value="Unassembled WGS sequence"/>
</dbReference>
<evidence type="ECO:0000256" key="4">
    <source>
        <dbReference type="ARBA" id="ARBA00022452"/>
    </source>
</evidence>
<evidence type="ECO:0000256" key="5">
    <source>
        <dbReference type="ARBA" id="ARBA00022692"/>
    </source>
</evidence>
<name>A0ABX0LFU6_9BURK</name>
<evidence type="ECO:0000313" key="16">
    <source>
        <dbReference type="Proteomes" id="UP000785613"/>
    </source>
</evidence>
<dbReference type="InterPro" id="IPR010105">
    <property type="entry name" value="TonB_sidphr_rcpt"/>
</dbReference>
<comment type="similarity">
    <text evidence="2 10 11">Belongs to the TonB-dependent receptor family.</text>
</comment>
<protein>
    <submittedName>
        <fullName evidence="15">TonB-dependent receptor</fullName>
    </submittedName>
</protein>
<keyword evidence="12" id="KW-0732">Signal</keyword>
<dbReference type="Gene3D" id="2.170.130.10">
    <property type="entry name" value="TonB-dependent receptor, plug domain"/>
    <property type="match status" value="1"/>
</dbReference>
<keyword evidence="9 10" id="KW-0998">Cell outer membrane</keyword>
<feature type="signal peptide" evidence="12">
    <location>
        <begin position="1"/>
        <end position="24"/>
    </location>
</feature>
<keyword evidence="8 15" id="KW-0675">Receptor</keyword>
<accession>A0ABX0LFU6</accession>
<dbReference type="SUPFAM" id="SSF56935">
    <property type="entry name" value="Porins"/>
    <property type="match status" value="1"/>
</dbReference>
<dbReference type="InterPro" id="IPR012910">
    <property type="entry name" value="Plug_dom"/>
</dbReference>
<comment type="caution">
    <text evidence="15">The sequence shown here is derived from an EMBL/GenBank/DDBJ whole genome shotgun (WGS) entry which is preliminary data.</text>
</comment>
<dbReference type="NCBIfam" id="TIGR01783">
    <property type="entry name" value="TonB-siderophor"/>
    <property type="match status" value="1"/>
</dbReference>
<dbReference type="PANTHER" id="PTHR32552:SF82">
    <property type="entry name" value="FCUA PROTEIN"/>
    <property type="match status" value="1"/>
</dbReference>
<dbReference type="CDD" id="cd01347">
    <property type="entry name" value="ligand_gated_channel"/>
    <property type="match status" value="1"/>
</dbReference>
<dbReference type="InterPro" id="IPR000531">
    <property type="entry name" value="Beta-barrel_TonB"/>
</dbReference>
<evidence type="ECO:0000256" key="6">
    <source>
        <dbReference type="ARBA" id="ARBA00023077"/>
    </source>
</evidence>
<sequence length="714" mass="75664">MHSIPRQRLLAAALSTAFGLGASAWTGAALAQATQELNAITVTATQDKLPGDAPAPYAGGQVARGARLGMLGNADNMEAPFNITAYTSGLMVNQQARSLADVMANDPAVQMNGPWYFDNFYIRGFAINRQEIGFDGMYGIASAEGNVLQGVERVEVLKGPSTLINGSAPRGAAGGAINLVPKRAADTPLTQLSVAYLSDANIGAHLDVGRRFGPDNAFGARINLAHRAGEVQGDHEKQRASSVSAGLDYRGERLRVSGDFGTSKQMLDGAKSNFYVPGALLPAAPDGKNNVWPAWSYQDKENTFGVLRAEVDATDTLTVGAAYGGARAKRHMISPFGELSAGGDIDFYGSGFAEETDTSSAEASMRLRLASGPLKHQLVVTATRLGSDLTADNPNLADSPRSNLYRPAALPRPADLDLNGPQLPSSSTRMTSYALADTIAMLDQRLLLTVGVRRQHMRVTAFGWQTGAFESAYKKSATTPAAGAVFKVSPRLSLYGNYVEALSQGPVAPLNAVNRNDVFAPIVARQGEAGVKLDLGKLTTSLSAFQIRKPSGFLDAGNVYRIAGQQRNRGLEWQAAGEAGGGVRVLGGLTWTDGVLSKTRNGEFDGKTAAGVPEWVAKFGGEWDLAQVPGLTATARAQHVSAQAFNASNSVEMPGWTRIDLGARYATRIAGRPVVLRGSVENLADRRYWDTVPAYQVVTYAAPRTILLSATIDF</sequence>
<evidence type="ECO:0000256" key="12">
    <source>
        <dbReference type="SAM" id="SignalP"/>
    </source>
</evidence>
<proteinExistence type="inferred from homology"/>
<evidence type="ECO:0000256" key="9">
    <source>
        <dbReference type="ARBA" id="ARBA00023237"/>
    </source>
</evidence>
<organism evidence="15 16">
    <name type="scientific">Massilia rubra</name>
    <dbReference type="NCBI Taxonomy" id="2607910"/>
    <lineage>
        <taxon>Bacteria</taxon>
        <taxon>Pseudomonadati</taxon>
        <taxon>Pseudomonadota</taxon>
        <taxon>Betaproteobacteria</taxon>
        <taxon>Burkholderiales</taxon>
        <taxon>Oxalobacteraceae</taxon>
        <taxon>Telluria group</taxon>
        <taxon>Massilia</taxon>
    </lineage>
</organism>
<evidence type="ECO:0000259" key="14">
    <source>
        <dbReference type="Pfam" id="PF07715"/>
    </source>
</evidence>
<evidence type="ECO:0000256" key="11">
    <source>
        <dbReference type="RuleBase" id="RU003357"/>
    </source>
</evidence>
<dbReference type="PANTHER" id="PTHR32552">
    <property type="entry name" value="FERRICHROME IRON RECEPTOR-RELATED"/>
    <property type="match status" value="1"/>
</dbReference>